<evidence type="ECO:0000313" key="1">
    <source>
        <dbReference type="EMBL" id="KAG8457706.1"/>
    </source>
</evidence>
<dbReference type="OrthoDB" id="10537690at2759"/>
<organism evidence="1 2">
    <name type="scientific">Diacronema lutheri</name>
    <name type="common">Unicellular marine alga</name>
    <name type="synonym">Monochrysis lutheri</name>
    <dbReference type="NCBI Taxonomy" id="2081491"/>
    <lineage>
        <taxon>Eukaryota</taxon>
        <taxon>Haptista</taxon>
        <taxon>Haptophyta</taxon>
        <taxon>Pavlovophyceae</taxon>
        <taxon>Pavlovales</taxon>
        <taxon>Pavlovaceae</taxon>
        <taxon>Diacronema</taxon>
    </lineage>
</organism>
<dbReference type="AlphaFoldDB" id="A0A8J5X0K2"/>
<keyword evidence="2" id="KW-1185">Reference proteome</keyword>
<protein>
    <submittedName>
        <fullName evidence="1">Uncharacterized protein</fullName>
    </submittedName>
</protein>
<reference evidence="1" key="1">
    <citation type="submission" date="2021-05" db="EMBL/GenBank/DDBJ databases">
        <title>The genome of the haptophyte Pavlova lutheri (Diacronema luteri, Pavlovales) - a model for lipid biosynthesis in eukaryotic algae.</title>
        <authorList>
            <person name="Hulatt C.J."/>
            <person name="Posewitz M.C."/>
        </authorList>
    </citation>
    <scope>NUCLEOTIDE SEQUENCE</scope>
    <source>
        <strain evidence="1">NIVA-4/92</strain>
    </source>
</reference>
<name>A0A8J5X0K2_DIALT</name>
<accession>A0A8J5X0K2</accession>
<evidence type="ECO:0000313" key="2">
    <source>
        <dbReference type="Proteomes" id="UP000751190"/>
    </source>
</evidence>
<gene>
    <name evidence="1" type="ORF">KFE25_001492</name>
</gene>
<proteinExistence type="predicted"/>
<dbReference type="EMBL" id="JAGTXO010000065">
    <property type="protein sequence ID" value="KAG8457706.1"/>
    <property type="molecule type" value="Genomic_DNA"/>
</dbReference>
<comment type="caution">
    <text evidence="1">The sequence shown here is derived from an EMBL/GenBank/DDBJ whole genome shotgun (WGS) entry which is preliminary data.</text>
</comment>
<sequence length="127" mass="13659">MAEEEEEVEVENTELEIKIESIGKEFDALRKPVELSKALWASELAKVDGFAESAAGPLKLAGDTSIDAPTQVAALLGLSLVSVKARARHEVALANLAEVDRALHVLALDQSREVEKARLALSPSEDE</sequence>
<dbReference type="Proteomes" id="UP000751190">
    <property type="component" value="Unassembled WGS sequence"/>
</dbReference>